<dbReference type="Proteomes" id="UP001497453">
    <property type="component" value="Chromosome 2"/>
</dbReference>
<evidence type="ECO:0000313" key="1">
    <source>
        <dbReference type="EMBL" id="CAL1700017.1"/>
    </source>
</evidence>
<sequence length="166" mass="18012">MDRELSLVVYHSPLFPAHWALYIPSMTDPAIGKIVHVTGDARNGFVHEFKRGYLPADDERGHSIIPLARISASHVVDVLSPSGLLVYTAPDDNLLALAVDNVERELLSIPAPGKSLNVVDSLGRSQGRKVAIKNCQTWIRDAVERLVHAGIVPQEALGIVDAAPKN</sequence>
<gene>
    <name evidence="1" type="ORF">GFSPODELE1_LOCUS2961</name>
</gene>
<keyword evidence="2" id="KW-1185">Reference proteome</keyword>
<organism evidence="1 2">
    <name type="scientific">Somion occarium</name>
    <dbReference type="NCBI Taxonomy" id="3059160"/>
    <lineage>
        <taxon>Eukaryota</taxon>
        <taxon>Fungi</taxon>
        <taxon>Dikarya</taxon>
        <taxon>Basidiomycota</taxon>
        <taxon>Agaricomycotina</taxon>
        <taxon>Agaricomycetes</taxon>
        <taxon>Polyporales</taxon>
        <taxon>Cerrenaceae</taxon>
        <taxon>Somion</taxon>
    </lineage>
</organism>
<name>A0ABP1D0R5_9APHY</name>
<dbReference type="InterPro" id="IPR046670">
    <property type="entry name" value="DUF6540"/>
</dbReference>
<reference evidence="2" key="1">
    <citation type="submission" date="2024-04" db="EMBL/GenBank/DDBJ databases">
        <authorList>
            <person name="Shaw F."/>
            <person name="Minotto A."/>
        </authorList>
    </citation>
    <scope>NUCLEOTIDE SEQUENCE [LARGE SCALE GENOMIC DNA]</scope>
</reference>
<dbReference type="Pfam" id="PF20174">
    <property type="entry name" value="DUF6540"/>
    <property type="match status" value="1"/>
</dbReference>
<dbReference type="EMBL" id="OZ037945">
    <property type="protein sequence ID" value="CAL1700017.1"/>
    <property type="molecule type" value="Genomic_DNA"/>
</dbReference>
<accession>A0ABP1D0R5</accession>
<proteinExistence type="predicted"/>
<evidence type="ECO:0000313" key="2">
    <source>
        <dbReference type="Proteomes" id="UP001497453"/>
    </source>
</evidence>
<protein>
    <submittedName>
        <fullName evidence="1">Uncharacterized protein</fullName>
    </submittedName>
</protein>